<name>A0A3M2M7Y2_9ACTN</name>
<dbReference type="Pfam" id="PF02452">
    <property type="entry name" value="PemK_toxin"/>
    <property type="match status" value="1"/>
</dbReference>
<protein>
    <recommendedName>
        <fullName evidence="5">Type II toxin-antitoxin system PemK/MazF family toxin</fullName>
    </recommendedName>
</protein>
<evidence type="ECO:0000313" key="3">
    <source>
        <dbReference type="EMBL" id="RMI44953.1"/>
    </source>
</evidence>
<accession>A0A3M2M7Y2</accession>
<dbReference type="InterPro" id="IPR011067">
    <property type="entry name" value="Plasmid_toxin/cell-grow_inhib"/>
</dbReference>
<evidence type="ECO:0000313" key="4">
    <source>
        <dbReference type="Proteomes" id="UP000282674"/>
    </source>
</evidence>
<sequence>MNLGDVYTVNTIGGTEVPVLVLSAAAAGIAGAGVTVVTLADPDIAPDTVLTVRISAVGLVARCYDIRTIPAKRFADLVGRCTTDELAHVRAAVAAYLDL</sequence>
<evidence type="ECO:0000256" key="2">
    <source>
        <dbReference type="ARBA" id="ARBA00022649"/>
    </source>
</evidence>
<keyword evidence="4" id="KW-1185">Reference proteome</keyword>
<dbReference type="GO" id="GO:0003677">
    <property type="term" value="F:DNA binding"/>
    <property type="evidence" value="ECO:0007669"/>
    <property type="project" value="InterPro"/>
</dbReference>
<gene>
    <name evidence="3" type="ORF">EBO15_11835</name>
</gene>
<reference evidence="3 4" key="1">
    <citation type="submission" date="2018-10" db="EMBL/GenBank/DDBJ databases">
        <title>Isolation from soil.</title>
        <authorList>
            <person name="Hu J."/>
        </authorList>
    </citation>
    <scope>NUCLEOTIDE SEQUENCE [LARGE SCALE GENOMIC DNA]</scope>
    <source>
        <strain evidence="3 4">NEAU-Ht49</strain>
    </source>
</reference>
<dbReference type="RefSeq" id="WP_122194390.1">
    <property type="nucleotide sequence ID" value="NZ_JBHSKC010000032.1"/>
</dbReference>
<comment type="similarity">
    <text evidence="1">Belongs to the PemK/MazF family.</text>
</comment>
<comment type="caution">
    <text evidence="3">The sequence shown here is derived from an EMBL/GenBank/DDBJ whole genome shotgun (WGS) entry which is preliminary data.</text>
</comment>
<dbReference type="EMBL" id="RFFG01000016">
    <property type="protein sequence ID" value="RMI44953.1"/>
    <property type="molecule type" value="Genomic_DNA"/>
</dbReference>
<proteinExistence type="inferred from homology"/>
<dbReference type="AlphaFoldDB" id="A0A3M2M7Y2"/>
<dbReference type="Gene3D" id="2.30.30.110">
    <property type="match status" value="1"/>
</dbReference>
<dbReference type="SUPFAM" id="SSF50118">
    <property type="entry name" value="Cell growth inhibitor/plasmid maintenance toxic component"/>
    <property type="match status" value="1"/>
</dbReference>
<organism evidence="3 4">
    <name type="scientific">Actinomadura harenae</name>
    <dbReference type="NCBI Taxonomy" id="2483351"/>
    <lineage>
        <taxon>Bacteria</taxon>
        <taxon>Bacillati</taxon>
        <taxon>Actinomycetota</taxon>
        <taxon>Actinomycetes</taxon>
        <taxon>Streptosporangiales</taxon>
        <taxon>Thermomonosporaceae</taxon>
        <taxon>Actinomadura</taxon>
    </lineage>
</organism>
<keyword evidence="2" id="KW-1277">Toxin-antitoxin system</keyword>
<dbReference type="Proteomes" id="UP000282674">
    <property type="component" value="Unassembled WGS sequence"/>
</dbReference>
<dbReference type="InterPro" id="IPR003477">
    <property type="entry name" value="PemK-like"/>
</dbReference>
<evidence type="ECO:0000256" key="1">
    <source>
        <dbReference type="ARBA" id="ARBA00007521"/>
    </source>
</evidence>
<evidence type="ECO:0008006" key="5">
    <source>
        <dbReference type="Google" id="ProtNLM"/>
    </source>
</evidence>